<feature type="transmembrane region" description="Helical" evidence="2">
    <location>
        <begin position="35"/>
        <end position="53"/>
    </location>
</feature>
<dbReference type="AlphaFoldDB" id="A0ABD5QTI7"/>
<dbReference type="EMBL" id="JBHSKV010000013">
    <property type="protein sequence ID" value="MFC5134866.1"/>
    <property type="molecule type" value="Genomic_DNA"/>
</dbReference>
<keyword evidence="2" id="KW-0812">Transmembrane</keyword>
<keyword evidence="5" id="KW-1185">Reference proteome</keyword>
<sequence length="201" mass="21238">MSEIRRRRPWLAVLLALLISGLGHAYLRRWARAFGWYVAITATLVFLVPDAAVDQLLAREAPPIADIAPGLLAVLASVVDAYVLAIRNNRRYDRKQRAAAGRTDAAGRGSVGTDAVETADPSEGPSGGPAAGPSGDSDVTAAGGDDERRAKRTASDAVEGKPSGTTPDTVECPHCGKRTDAELDFCHWCTEPLETSDGSIE</sequence>
<keyword evidence="2" id="KW-1133">Transmembrane helix</keyword>
<feature type="region of interest" description="Disordered" evidence="1">
    <location>
        <begin position="95"/>
        <end position="176"/>
    </location>
</feature>
<dbReference type="InterPro" id="IPR055997">
    <property type="entry name" value="DUF7575"/>
</dbReference>
<organism evidence="4 5">
    <name type="scientific">Halorubrum glutamatedens</name>
    <dbReference type="NCBI Taxonomy" id="2707018"/>
    <lineage>
        <taxon>Archaea</taxon>
        <taxon>Methanobacteriati</taxon>
        <taxon>Methanobacteriota</taxon>
        <taxon>Stenosarchaea group</taxon>
        <taxon>Halobacteria</taxon>
        <taxon>Halobacteriales</taxon>
        <taxon>Haloferacaceae</taxon>
        <taxon>Halorubrum</taxon>
    </lineage>
</organism>
<evidence type="ECO:0000313" key="4">
    <source>
        <dbReference type="EMBL" id="MFC5134866.1"/>
    </source>
</evidence>
<comment type="caution">
    <text evidence="4">The sequence shown here is derived from an EMBL/GenBank/DDBJ whole genome shotgun (WGS) entry which is preliminary data.</text>
</comment>
<protein>
    <submittedName>
        <fullName evidence="4">Zinc ribbon domain-containing protein</fullName>
    </submittedName>
</protein>
<gene>
    <name evidence="4" type="ORF">ACFPJA_09100</name>
</gene>
<evidence type="ECO:0000313" key="5">
    <source>
        <dbReference type="Proteomes" id="UP001596145"/>
    </source>
</evidence>
<evidence type="ECO:0000256" key="2">
    <source>
        <dbReference type="SAM" id="Phobius"/>
    </source>
</evidence>
<feature type="compositionally biased region" description="Low complexity" evidence="1">
    <location>
        <begin position="98"/>
        <end position="108"/>
    </location>
</feature>
<dbReference type="RefSeq" id="WP_122105048.1">
    <property type="nucleotide sequence ID" value="NZ_JBHSKV010000013.1"/>
</dbReference>
<feature type="domain" description="DUF7575" evidence="3">
    <location>
        <begin position="168"/>
        <end position="194"/>
    </location>
</feature>
<dbReference type="Proteomes" id="UP001596145">
    <property type="component" value="Unassembled WGS sequence"/>
</dbReference>
<name>A0ABD5QTI7_9EURY</name>
<reference evidence="4 5" key="1">
    <citation type="journal article" date="2019" name="Int. J. Syst. Evol. Microbiol.">
        <title>The Global Catalogue of Microorganisms (GCM) 10K type strain sequencing project: providing services to taxonomists for standard genome sequencing and annotation.</title>
        <authorList>
            <consortium name="The Broad Institute Genomics Platform"/>
            <consortium name="The Broad Institute Genome Sequencing Center for Infectious Disease"/>
            <person name="Wu L."/>
            <person name="Ma J."/>
        </authorList>
    </citation>
    <scope>NUCLEOTIDE SEQUENCE [LARGE SCALE GENOMIC DNA]</scope>
    <source>
        <strain evidence="4 5">CGMCC 1.16026</strain>
    </source>
</reference>
<evidence type="ECO:0000256" key="1">
    <source>
        <dbReference type="SAM" id="MobiDB-lite"/>
    </source>
</evidence>
<keyword evidence="2" id="KW-0472">Membrane</keyword>
<feature type="transmembrane region" description="Helical" evidence="2">
    <location>
        <begin position="65"/>
        <end position="85"/>
    </location>
</feature>
<accession>A0ABD5QTI7</accession>
<dbReference type="Pfam" id="PF24460">
    <property type="entry name" value="DUF7575"/>
    <property type="match status" value="1"/>
</dbReference>
<evidence type="ECO:0000259" key="3">
    <source>
        <dbReference type="Pfam" id="PF24460"/>
    </source>
</evidence>
<proteinExistence type="predicted"/>